<reference evidence="1 2" key="1">
    <citation type="journal article" date="2023" name="Plants (Basel)">
        <title>Bridging the Gap: Combining Genomics and Transcriptomics Approaches to Understand Stylosanthes scabra, an Orphan Legume from the Brazilian Caatinga.</title>
        <authorList>
            <person name="Ferreira-Neto J.R.C."/>
            <person name="da Silva M.D."/>
            <person name="Binneck E."/>
            <person name="de Melo N.F."/>
            <person name="da Silva R.H."/>
            <person name="de Melo A.L.T.M."/>
            <person name="Pandolfi V."/>
            <person name="Bustamante F.O."/>
            <person name="Brasileiro-Vidal A.C."/>
            <person name="Benko-Iseppon A.M."/>
        </authorList>
    </citation>
    <scope>NUCLEOTIDE SEQUENCE [LARGE SCALE GENOMIC DNA]</scope>
    <source>
        <tissue evidence="1">Leaves</tissue>
    </source>
</reference>
<name>A0ABU6REE8_9FABA</name>
<evidence type="ECO:0000313" key="2">
    <source>
        <dbReference type="Proteomes" id="UP001341840"/>
    </source>
</evidence>
<evidence type="ECO:0000313" key="1">
    <source>
        <dbReference type="EMBL" id="MED6122350.1"/>
    </source>
</evidence>
<comment type="caution">
    <text evidence="1">The sequence shown here is derived from an EMBL/GenBank/DDBJ whole genome shotgun (WGS) entry which is preliminary data.</text>
</comment>
<organism evidence="1 2">
    <name type="scientific">Stylosanthes scabra</name>
    <dbReference type="NCBI Taxonomy" id="79078"/>
    <lineage>
        <taxon>Eukaryota</taxon>
        <taxon>Viridiplantae</taxon>
        <taxon>Streptophyta</taxon>
        <taxon>Embryophyta</taxon>
        <taxon>Tracheophyta</taxon>
        <taxon>Spermatophyta</taxon>
        <taxon>Magnoliopsida</taxon>
        <taxon>eudicotyledons</taxon>
        <taxon>Gunneridae</taxon>
        <taxon>Pentapetalae</taxon>
        <taxon>rosids</taxon>
        <taxon>fabids</taxon>
        <taxon>Fabales</taxon>
        <taxon>Fabaceae</taxon>
        <taxon>Papilionoideae</taxon>
        <taxon>50 kb inversion clade</taxon>
        <taxon>dalbergioids sensu lato</taxon>
        <taxon>Dalbergieae</taxon>
        <taxon>Pterocarpus clade</taxon>
        <taxon>Stylosanthes</taxon>
    </lineage>
</organism>
<proteinExistence type="predicted"/>
<gene>
    <name evidence="1" type="ORF">PIB30_039022</name>
</gene>
<dbReference type="Proteomes" id="UP001341840">
    <property type="component" value="Unassembled WGS sequence"/>
</dbReference>
<accession>A0ABU6REE8</accession>
<protein>
    <submittedName>
        <fullName evidence="1">Uncharacterized protein</fullName>
    </submittedName>
</protein>
<keyword evidence="2" id="KW-1185">Reference proteome</keyword>
<dbReference type="EMBL" id="JASCZI010030412">
    <property type="protein sequence ID" value="MED6122350.1"/>
    <property type="molecule type" value="Genomic_DNA"/>
</dbReference>
<sequence length="143" mass="16185">MEWMWQQLPYFYVPSENQKTTKQAEVYEKRKTKEDNHNVSIIEYLAYSWYWNGELMIGGCFGVKRVERDSRGDRAVARPQCTGARPVWGAIRLGFGPRTVACVETRGCMLITGANPRVTRASARTYEGTSRAHGPCDGAFRGA</sequence>